<keyword evidence="3" id="KW-0479">Metal-binding</keyword>
<dbReference type="PANTHER" id="PTHR30096:SF0">
    <property type="entry name" value="4,5-DOPA DIOXYGENASE EXTRADIOL-LIKE PROTEIN"/>
    <property type="match status" value="1"/>
</dbReference>
<evidence type="ECO:0000256" key="4">
    <source>
        <dbReference type="ARBA" id="ARBA00022833"/>
    </source>
</evidence>
<evidence type="ECO:0000256" key="3">
    <source>
        <dbReference type="ARBA" id="ARBA00022723"/>
    </source>
</evidence>
<keyword evidence="4" id="KW-0862">Zinc</keyword>
<dbReference type="Pfam" id="PF02900">
    <property type="entry name" value="LigB"/>
    <property type="match status" value="1"/>
</dbReference>
<evidence type="ECO:0000256" key="5">
    <source>
        <dbReference type="ARBA" id="ARBA00023002"/>
    </source>
</evidence>
<evidence type="ECO:0000259" key="6">
    <source>
        <dbReference type="Pfam" id="PF02900"/>
    </source>
</evidence>
<keyword evidence="8" id="KW-1185">Reference proteome</keyword>
<feature type="domain" description="Extradiol ring-cleavage dioxygenase class III enzyme subunit B" evidence="6">
    <location>
        <begin position="8"/>
        <end position="261"/>
    </location>
</feature>
<dbReference type="InterPro" id="IPR014436">
    <property type="entry name" value="Extradiol_dOase_DODA"/>
</dbReference>
<dbReference type="PANTHER" id="PTHR30096">
    <property type="entry name" value="4,5-DOPA DIOXYGENASE EXTRADIOL-LIKE PROTEIN"/>
    <property type="match status" value="1"/>
</dbReference>
<dbReference type="EMBL" id="JANBVN010000031">
    <property type="protein sequence ID" value="KAJ9160809.1"/>
    <property type="molecule type" value="Genomic_DNA"/>
</dbReference>
<evidence type="ECO:0000313" key="8">
    <source>
        <dbReference type="Proteomes" id="UP001174691"/>
    </source>
</evidence>
<keyword evidence="7" id="KW-0223">Dioxygenase</keyword>
<dbReference type="CDD" id="cd07363">
    <property type="entry name" value="45_DOPA_Dioxygenase"/>
    <property type="match status" value="1"/>
</dbReference>
<organism evidence="7 8">
    <name type="scientific">Coniochaeta hoffmannii</name>
    <dbReference type="NCBI Taxonomy" id="91930"/>
    <lineage>
        <taxon>Eukaryota</taxon>
        <taxon>Fungi</taxon>
        <taxon>Dikarya</taxon>
        <taxon>Ascomycota</taxon>
        <taxon>Pezizomycotina</taxon>
        <taxon>Sordariomycetes</taxon>
        <taxon>Sordariomycetidae</taxon>
        <taxon>Coniochaetales</taxon>
        <taxon>Coniochaetaceae</taxon>
        <taxon>Coniochaeta</taxon>
    </lineage>
</organism>
<comment type="cofactor">
    <cofactor evidence="1">
        <name>Zn(2+)</name>
        <dbReference type="ChEBI" id="CHEBI:29105"/>
    </cofactor>
</comment>
<dbReference type="InterPro" id="IPR004183">
    <property type="entry name" value="Xdiol_dOase_suB"/>
</dbReference>
<dbReference type="SUPFAM" id="SSF53213">
    <property type="entry name" value="LigB-like"/>
    <property type="match status" value="1"/>
</dbReference>
<comment type="caution">
    <text evidence="7">The sequence shown here is derived from an EMBL/GenBank/DDBJ whole genome shotgun (WGS) entry which is preliminary data.</text>
</comment>
<accession>A0AA38RY52</accession>
<dbReference type="PIRSF" id="PIRSF006157">
    <property type="entry name" value="Doxgns_DODA"/>
    <property type="match status" value="1"/>
</dbReference>
<dbReference type="GO" id="GO:0008198">
    <property type="term" value="F:ferrous iron binding"/>
    <property type="evidence" value="ECO:0007669"/>
    <property type="project" value="InterPro"/>
</dbReference>
<dbReference type="Gene3D" id="3.40.830.10">
    <property type="entry name" value="LigB-like"/>
    <property type="match status" value="1"/>
</dbReference>
<dbReference type="AlphaFoldDB" id="A0AA38RY52"/>
<reference evidence="7" key="1">
    <citation type="submission" date="2022-07" db="EMBL/GenBank/DDBJ databases">
        <title>Fungi with potential for degradation of polypropylene.</title>
        <authorList>
            <person name="Gostincar C."/>
        </authorList>
    </citation>
    <scope>NUCLEOTIDE SEQUENCE</scope>
    <source>
        <strain evidence="7">EXF-13287</strain>
    </source>
</reference>
<evidence type="ECO:0000256" key="1">
    <source>
        <dbReference type="ARBA" id="ARBA00001947"/>
    </source>
</evidence>
<evidence type="ECO:0000313" key="7">
    <source>
        <dbReference type="EMBL" id="KAJ9160809.1"/>
    </source>
</evidence>
<name>A0AA38RY52_9PEZI</name>
<dbReference type="GO" id="GO:0016702">
    <property type="term" value="F:oxidoreductase activity, acting on single donors with incorporation of molecular oxygen, incorporation of two atoms of oxygen"/>
    <property type="evidence" value="ECO:0007669"/>
    <property type="project" value="UniProtKB-ARBA"/>
</dbReference>
<proteinExistence type="inferred from homology"/>
<gene>
    <name evidence="7" type="ORF">NKR19_g2928</name>
</gene>
<dbReference type="GO" id="GO:0008270">
    <property type="term" value="F:zinc ion binding"/>
    <property type="evidence" value="ECO:0007669"/>
    <property type="project" value="InterPro"/>
</dbReference>
<dbReference type="Proteomes" id="UP001174691">
    <property type="component" value="Unassembled WGS sequence"/>
</dbReference>
<evidence type="ECO:0000256" key="2">
    <source>
        <dbReference type="ARBA" id="ARBA00007581"/>
    </source>
</evidence>
<keyword evidence="5" id="KW-0560">Oxidoreductase</keyword>
<protein>
    <submittedName>
        <fullName evidence="7">Extradiol aromatic ring-opening dioxygenase</fullName>
    </submittedName>
</protein>
<sequence>MPRAAAIAVSHGGGPMPVLGDPAHKDIVKSLTQRVPKILKLGTPDAPRAIVVVTAHWSEDRPTISSGKKHSLLYDYGGFPAAAYRLKYDAPGSPEVAEEVRTAFVKAGLDPVMDDERGWDHGVFIPFLLIHPQASIPIIQLSVLHSEDPQTHLTMGRALSSLRDSNVAVVGSGFASFHNLPAMRHLMMASGPGPLRARTDEWNAALTAAVSETDRQKREERLSKWREMPFAYDMHPRYGAEHFLPLLVVAGSATEEDGKAKAYKDDFLGIDIWTYYWGDVEV</sequence>
<comment type="similarity">
    <text evidence="2">Belongs to the DODA-type extradiol aromatic ring-opening dioxygenase family.</text>
</comment>